<dbReference type="Gene3D" id="1.10.4100.10">
    <property type="entry name" value="2-methylcitrate dehydratase PrpD"/>
    <property type="match status" value="1"/>
</dbReference>
<evidence type="ECO:0000313" key="4">
    <source>
        <dbReference type="EMBL" id="AWI80635.1"/>
    </source>
</evidence>
<gene>
    <name evidence="4" type="ORF">CEW87_15425</name>
</gene>
<dbReference type="PANTHER" id="PTHR16943">
    <property type="entry name" value="2-METHYLCITRATE DEHYDRATASE-RELATED"/>
    <property type="match status" value="1"/>
</dbReference>
<dbReference type="InterPro" id="IPR045336">
    <property type="entry name" value="MmgE_PrpD_N"/>
</dbReference>
<dbReference type="SUPFAM" id="SSF103378">
    <property type="entry name" value="2-methylcitrate dehydratase PrpD"/>
    <property type="match status" value="1"/>
</dbReference>
<dbReference type="Pfam" id="PF03972">
    <property type="entry name" value="MmgE_PrpD_N"/>
    <property type="match status" value="1"/>
</dbReference>
<sequence length="448" mass="48435">MGNNDSDVIQFIHGLRYEDLPQSVISHARRCILDLCGVAVGGTTTELSRIIRNHAEANFASNSRSVRMMFDGRRVSLPGAALAGGMTIDSLDAHDGHVLTKGHVGVTVLPVLLALSDAGYIQDDREFVTALVLGYEIATRAGIALHASACDYHTSGAWNALAAAAMGARALALSPAETREALGIAEYHGPRSQMMRCIDHPTMVKDGSGWGAMAGIDAALLAQDGFTGAPALTIEDVALADLWGDLGQRWTILEQYFKAYPVCRWAQPAVEAAMSVVREHSIRSEDIRIVKVISFHQACRLATREPGTTEQAQYSLPFSVSILLSRGVLGTEEVTGDALRDAEALRLSKAMELHESELYNSRFPSERWAHVEIELFDGKTLKSAPHTARGDPETALTDAEIDRKFVQLASPVLDQARIDAIRDCVMSLGRADGRLGPLLDVMLRPVSA</sequence>
<dbReference type="InterPro" id="IPR042188">
    <property type="entry name" value="MmgE/PrpD_sf_2"/>
</dbReference>
<organism evidence="4 5">
    <name type="scientific">Parazoarcus communis</name>
    <dbReference type="NCBI Taxonomy" id="41977"/>
    <lineage>
        <taxon>Bacteria</taxon>
        <taxon>Pseudomonadati</taxon>
        <taxon>Pseudomonadota</taxon>
        <taxon>Betaproteobacteria</taxon>
        <taxon>Rhodocyclales</taxon>
        <taxon>Zoogloeaceae</taxon>
        <taxon>Parazoarcus</taxon>
    </lineage>
</organism>
<evidence type="ECO:0000256" key="1">
    <source>
        <dbReference type="ARBA" id="ARBA00006174"/>
    </source>
</evidence>
<dbReference type="GO" id="GO:0016829">
    <property type="term" value="F:lyase activity"/>
    <property type="evidence" value="ECO:0007669"/>
    <property type="project" value="InterPro"/>
</dbReference>
<comment type="similarity">
    <text evidence="1">Belongs to the PrpD family.</text>
</comment>
<dbReference type="Gene3D" id="3.30.1330.120">
    <property type="entry name" value="2-methylcitrate dehydratase PrpD"/>
    <property type="match status" value="1"/>
</dbReference>
<dbReference type="InterPro" id="IPR005656">
    <property type="entry name" value="MmgE_PrpD"/>
</dbReference>
<proteinExistence type="inferred from homology"/>
<dbReference type="OrthoDB" id="9791416at2"/>
<dbReference type="EMBL" id="CP022188">
    <property type="protein sequence ID" value="AWI80635.1"/>
    <property type="molecule type" value="Genomic_DNA"/>
</dbReference>
<accession>A0A2U8H7A7</accession>
<dbReference type="Pfam" id="PF19305">
    <property type="entry name" value="MmgE_PrpD_C"/>
    <property type="match status" value="1"/>
</dbReference>
<dbReference type="InterPro" id="IPR045337">
    <property type="entry name" value="MmgE_PrpD_C"/>
</dbReference>
<dbReference type="InterPro" id="IPR036148">
    <property type="entry name" value="MmgE/PrpD_sf"/>
</dbReference>
<feature type="domain" description="MmgE/PrpD C-terminal" evidence="3">
    <location>
        <begin position="260"/>
        <end position="422"/>
    </location>
</feature>
<dbReference type="RefSeq" id="WP_108974385.1">
    <property type="nucleotide sequence ID" value="NZ_CP022188.1"/>
</dbReference>
<name>A0A2U8H7A7_9RHOO</name>
<evidence type="ECO:0000313" key="5">
    <source>
        <dbReference type="Proteomes" id="UP000244902"/>
    </source>
</evidence>
<feature type="domain" description="MmgE/PrpD N-terminal" evidence="2">
    <location>
        <begin position="10"/>
        <end position="233"/>
    </location>
</feature>
<dbReference type="PANTHER" id="PTHR16943:SF8">
    <property type="entry name" value="2-METHYLCITRATE DEHYDRATASE"/>
    <property type="match status" value="1"/>
</dbReference>
<dbReference type="Proteomes" id="UP000244902">
    <property type="component" value="Chromosome"/>
</dbReference>
<dbReference type="AlphaFoldDB" id="A0A2U8H7A7"/>
<reference evidence="4 5" key="1">
    <citation type="submission" date="2017-06" db="EMBL/GenBank/DDBJ databases">
        <title>Azoarcus sp. TSNA42 complete genome sequence.</title>
        <authorList>
            <person name="Woo J.-H."/>
            <person name="Kim H.-S."/>
        </authorList>
    </citation>
    <scope>NUCLEOTIDE SEQUENCE [LARGE SCALE GENOMIC DNA]</scope>
    <source>
        <strain evidence="4 5">TSNA42</strain>
    </source>
</reference>
<protein>
    <submittedName>
        <fullName evidence="4">2-methylcitrate dehydratase</fullName>
    </submittedName>
</protein>
<dbReference type="InterPro" id="IPR042183">
    <property type="entry name" value="MmgE/PrpD_sf_1"/>
</dbReference>
<evidence type="ECO:0000259" key="2">
    <source>
        <dbReference type="Pfam" id="PF03972"/>
    </source>
</evidence>
<evidence type="ECO:0000259" key="3">
    <source>
        <dbReference type="Pfam" id="PF19305"/>
    </source>
</evidence>